<organism evidence="2 3">
    <name type="scientific">Colletotrichum asianum</name>
    <dbReference type="NCBI Taxonomy" id="702518"/>
    <lineage>
        <taxon>Eukaryota</taxon>
        <taxon>Fungi</taxon>
        <taxon>Dikarya</taxon>
        <taxon>Ascomycota</taxon>
        <taxon>Pezizomycotina</taxon>
        <taxon>Sordariomycetes</taxon>
        <taxon>Hypocreomycetidae</taxon>
        <taxon>Glomerellales</taxon>
        <taxon>Glomerellaceae</taxon>
        <taxon>Colletotrichum</taxon>
        <taxon>Colletotrichum gloeosporioides species complex</taxon>
    </lineage>
</organism>
<feature type="chain" id="PRO_5034643861" evidence="1">
    <location>
        <begin position="24"/>
        <end position="62"/>
    </location>
</feature>
<dbReference type="EMBL" id="WOWK01000005">
    <property type="protein sequence ID" value="KAF0330904.1"/>
    <property type="molecule type" value="Genomic_DNA"/>
</dbReference>
<keyword evidence="1" id="KW-0732">Signal</keyword>
<proteinExistence type="predicted"/>
<accession>A0A8H3WPZ8</accession>
<protein>
    <submittedName>
        <fullName evidence="2">Uncharacterized protein</fullName>
    </submittedName>
</protein>
<feature type="signal peptide" evidence="1">
    <location>
        <begin position="1"/>
        <end position="23"/>
    </location>
</feature>
<dbReference type="Proteomes" id="UP000434172">
    <property type="component" value="Unassembled WGS sequence"/>
</dbReference>
<reference evidence="2 3" key="1">
    <citation type="submission" date="2019-12" db="EMBL/GenBank/DDBJ databases">
        <title>A genome sequence resource for the geographically widespread anthracnose pathogen Colletotrichum asianum.</title>
        <authorList>
            <person name="Meng Y."/>
        </authorList>
    </citation>
    <scope>NUCLEOTIDE SEQUENCE [LARGE SCALE GENOMIC DNA]</scope>
    <source>
        <strain evidence="2 3">ICMP 18580</strain>
    </source>
</reference>
<evidence type="ECO:0000256" key="1">
    <source>
        <dbReference type="SAM" id="SignalP"/>
    </source>
</evidence>
<comment type="caution">
    <text evidence="2">The sequence shown here is derived from an EMBL/GenBank/DDBJ whole genome shotgun (WGS) entry which is preliminary data.</text>
</comment>
<evidence type="ECO:0000313" key="3">
    <source>
        <dbReference type="Proteomes" id="UP000434172"/>
    </source>
</evidence>
<evidence type="ECO:0000313" key="2">
    <source>
        <dbReference type="EMBL" id="KAF0330904.1"/>
    </source>
</evidence>
<dbReference type="AlphaFoldDB" id="A0A8H3WPZ8"/>
<gene>
    <name evidence="2" type="ORF">GQ607_001773</name>
</gene>
<sequence>MHFTSLLLAAATAVCLGPSFASAECTQFRNGRICSAPFRNICGGMGTATLTCCTGVGDADCR</sequence>
<name>A0A8H3WPZ8_9PEZI</name>
<keyword evidence="3" id="KW-1185">Reference proteome</keyword>